<accession>A0A0G4HQP6</accession>
<evidence type="ECO:0000256" key="7">
    <source>
        <dbReference type="SAM" id="SignalP"/>
    </source>
</evidence>
<organism evidence="9">
    <name type="scientific">Chromera velia CCMP2878</name>
    <dbReference type="NCBI Taxonomy" id="1169474"/>
    <lineage>
        <taxon>Eukaryota</taxon>
        <taxon>Sar</taxon>
        <taxon>Alveolata</taxon>
        <taxon>Colpodellida</taxon>
        <taxon>Chromeraceae</taxon>
        <taxon>Chromera</taxon>
    </lineage>
</organism>
<dbReference type="GO" id="GO:0005886">
    <property type="term" value="C:plasma membrane"/>
    <property type="evidence" value="ECO:0007669"/>
    <property type="project" value="TreeGrafter"/>
</dbReference>
<evidence type="ECO:0000256" key="1">
    <source>
        <dbReference type="ARBA" id="ARBA00004141"/>
    </source>
</evidence>
<dbReference type="GO" id="GO:0046943">
    <property type="term" value="F:carboxylic acid transmembrane transporter activity"/>
    <property type="evidence" value="ECO:0007669"/>
    <property type="project" value="TreeGrafter"/>
</dbReference>
<dbReference type="PANTHER" id="PTHR23508:SF10">
    <property type="entry name" value="CARBOXYLIC ACID TRANSPORTER PROTEIN HOMOLOG"/>
    <property type="match status" value="1"/>
</dbReference>
<dbReference type="PhylomeDB" id="A0A0G4HQP6"/>
<evidence type="ECO:0000256" key="4">
    <source>
        <dbReference type="ARBA" id="ARBA00023136"/>
    </source>
</evidence>
<sequence length="342" mass="36983">MAFGASPAFTWRFALAFGAVPTLVAVAMRSRMEENDEFTDAHKQEEALSVGHWKATRAMLSTYRNVLIGTAGCWFLLDVSFYANGLFSSEITAAVQLGDSLDAKVKNSLLVALISLPGYYFSVAFLDKVGRWRLQFFGFVILAALFFFLAAMLPRLRKMPFVLLLLYGATFFFSNFGPNATTYIIPGEIYPSAVKATCHGISAAAGKLGASLAAVFFAPVAEAGDARSIMAVCGVAALFGSLWTLLFIPDYTPESLPAFVKEHTEKFHSRLGVVGGGAGRAVGRPVEYQVLPVRPKRPEGGPESEMQTEGRRASPGYGIPRSPKPEARGDTEMTIFGQTTDS</sequence>
<dbReference type="InterPro" id="IPR036259">
    <property type="entry name" value="MFS_trans_sf"/>
</dbReference>
<keyword evidence="4 6" id="KW-0472">Membrane</keyword>
<feature type="transmembrane region" description="Helical" evidence="6">
    <location>
        <begin position="66"/>
        <end position="87"/>
    </location>
</feature>
<reference evidence="9" key="1">
    <citation type="submission" date="2014-11" db="EMBL/GenBank/DDBJ databases">
        <authorList>
            <person name="Otto D Thomas"/>
            <person name="Naeem Raeece"/>
        </authorList>
    </citation>
    <scope>NUCLEOTIDE SEQUENCE</scope>
</reference>
<dbReference type="EMBL" id="CDMZ01003498">
    <property type="protein sequence ID" value="CEM46583.1"/>
    <property type="molecule type" value="Genomic_DNA"/>
</dbReference>
<keyword evidence="2 6" id="KW-0812">Transmembrane</keyword>
<name>A0A0G4HQP6_9ALVE</name>
<dbReference type="SUPFAM" id="SSF103473">
    <property type="entry name" value="MFS general substrate transporter"/>
    <property type="match status" value="1"/>
</dbReference>
<feature type="chain" id="PRO_5005191873" description="Major facilitator superfamily (MFS) profile domain-containing protein" evidence="7">
    <location>
        <begin position="17"/>
        <end position="342"/>
    </location>
</feature>
<dbReference type="PANTHER" id="PTHR23508">
    <property type="entry name" value="CARBOXYLIC ACID TRANSPORTER PROTEIN HOMOLOG"/>
    <property type="match status" value="1"/>
</dbReference>
<evidence type="ECO:0000313" key="9">
    <source>
        <dbReference type="EMBL" id="CEM46583.1"/>
    </source>
</evidence>
<feature type="domain" description="Major facilitator superfamily (MFS) profile" evidence="8">
    <location>
        <begin position="1"/>
        <end position="252"/>
    </location>
</feature>
<evidence type="ECO:0000259" key="8">
    <source>
        <dbReference type="PROSITE" id="PS50850"/>
    </source>
</evidence>
<dbReference type="Pfam" id="PF00083">
    <property type="entry name" value="Sugar_tr"/>
    <property type="match status" value="1"/>
</dbReference>
<dbReference type="Gene3D" id="1.20.1250.20">
    <property type="entry name" value="MFS general substrate transporter like domains"/>
    <property type="match status" value="1"/>
</dbReference>
<gene>
    <name evidence="9" type="ORF">Cvel_30289</name>
</gene>
<dbReference type="PROSITE" id="PS50850">
    <property type="entry name" value="MFS"/>
    <property type="match status" value="1"/>
</dbReference>
<feature type="transmembrane region" description="Helical" evidence="6">
    <location>
        <begin position="108"/>
        <end position="126"/>
    </location>
</feature>
<evidence type="ECO:0000256" key="5">
    <source>
        <dbReference type="SAM" id="MobiDB-lite"/>
    </source>
</evidence>
<evidence type="ECO:0000256" key="2">
    <source>
        <dbReference type="ARBA" id="ARBA00022692"/>
    </source>
</evidence>
<proteinExistence type="predicted"/>
<feature type="region of interest" description="Disordered" evidence="5">
    <location>
        <begin position="292"/>
        <end position="342"/>
    </location>
</feature>
<keyword evidence="7" id="KW-0732">Signal</keyword>
<dbReference type="InterPro" id="IPR005828">
    <property type="entry name" value="MFS_sugar_transport-like"/>
</dbReference>
<feature type="signal peptide" evidence="7">
    <location>
        <begin position="1"/>
        <end position="16"/>
    </location>
</feature>
<feature type="transmembrane region" description="Helical" evidence="6">
    <location>
        <begin position="161"/>
        <end position="180"/>
    </location>
</feature>
<dbReference type="InterPro" id="IPR020846">
    <property type="entry name" value="MFS_dom"/>
</dbReference>
<evidence type="ECO:0000256" key="6">
    <source>
        <dbReference type="SAM" id="Phobius"/>
    </source>
</evidence>
<protein>
    <recommendedName>
        <fullName evidence="8">Major facilitator superfamily (MFS) profile domain-containing protein</fullName>
    </recommendedName>
</protein>
<feature type="transmembrane region" description="Helical" evidence="6">
    <location>
        <begin position="228"/>
        <end position="248"/>
    </location>
</feature>
<evidence type="ECO:0000256" key="3">
    <source>
        <dbReference type="ARBA" id="ARBA00022989"/>
    </source>
</evidence>
<keyword evidence="3 6" id="KW-1133">Transmembrane helix</keyword>
<comment type="subcellular location">
    <subcellularLocation>
        <location evidence="1">Membrane</location>
        <topology evidence="1">Multi-pass membrane protein</topology>
    </subcellularLocation>
</comment>
<dbReference type="AlphaFoldDB" id="A0A0G4HQP6"/>
<feature type="transmembrane region" description="Helical" evidence="6">
    <location>
        <begin position="132"/>
        <end position="154"/>
    </location>
</feature>
<dbReference type="VEuPathDB" id="CryptoDB:Cvel_30289"/>
<feature type="transmembrane region" description="Helical" evidence="6">
    <location>
        <begin position="200"/>
        <end position="221"/>
    </location>
</feature>